<dbReference type="PROSITE" id="PS51257">
    <property type="entry name" value="PROKAR_LIPOPROTEIN"/>
    <property type="match status" value="1"/>
</dbReference>
<dbReference type="Proteomes" id="UP001139000">
    <property type="component" value="Unassembled WGS sequence"/>
</dbReference>
<sequence>MKTVSILVFVILTFSCKDDIGFNPNSYDGQYPKNMDGSDIQTYKSEILGGQIEASFNGHTWNHAPYLSINAEVLSPPNSVGGSQELFISISSLLTNRPIESCILETLLFRVPLATGITSMNKFVELTEHEYTVLKFTSINCDAGKDQYVMDRSVENTINVLSYDPLTGAIHAEFDLSFKISQRNSSFGPIYPERVVLKGRVETNLK</sequence>
<proteinExistence type="predicted"/>
<dbReference type="RefSeq" id="WP_234653498.1">
    <property type="nucleotide sequence ID" value="NZ_CP094997.1"/>
</dbReference>
<organism evidence="1 2">
    <name type="scientific">Dyadobacter chenwenxiniae</name>
    <dbReference type="NCBI Taxonomy" id="2906456"/>
    <lineage>
        <taxon>Bacteria</taxon>
        <taxon>Pseudomonadati</taxon>
        <taxon>Bacteroidota</taxon>
        <taxon>Cytophagia</taxon>
        <taxon>Cytophagales</taxon>
        <taxon>Spirosomataceae</taxon>
        <taxon>Dyadobacter</taxon>
    </lineage>
</organism>
<keyword evidence="2" id="KW-1185">Reference proteome</keyword>
<dbReference type="AlphaFoldDB" id="A0A9X1PHW5"/>
<reference evidence="1" key="1">
    <citation type="submission" date="2021-12" db="EMBL/GenBank/DDBJ databases">
        <title>Novel species in genus Dyadobacter.</title>
        <authorList>
            <person name="Ma C."/>
        </authorList>
    </citation>
    <scope>NUCLEOTIDE SEQUENCE</scope>
    <source>
        <strain evidence="1">LJ419</strain>
    </source>
</reference>
<comment type="caution">
    <text evidence="1">The sequence shown here is derived from an EMBL/GenBank/DDBJ whole genome shotgun (WGS) entry which is preliminary data.</text>
</comment>
<protein>
    <submittedName>
        <fullName evidence="1">Uncharacterized protein</fullName>
    </submittedName>
</protein>
<dbReference type="EMBL" id="JAJTTC010000001">
    <property type="protein sequence ID" value="MCF0060620.1"/>
    <property type="molecule type" value="Genomic_DNA"/>
</dbReference>
<evidence type="ECO:0000313" key="1">
    <source>
        <dbReference type="EMBL" id="MCF0060620.1"/>
    </source>
</evidence>
<accession>A0A9X1PHW5</accession>
<evidence type="ECO:0000313" key="2">
    <source>
        <dbReference type="Proteomes" id="UP001139000"/>
    </source>
</evidence>
<name>A0A9X1PHW5_9BACT</name>
<gene>
    <name evidence="1" type="ORF">LXM26_03890</name>
</gene>